<dbReference type="Gene3D" id="1.10.530.10">
    <property type="match status" value="1"/>
</dbReference>
<evidence type="ECO:0000313" key="3">
    <source>
        <dbReference type="EMBL" id="CAB3752999.1"/>
    </source>
</evidence>
<dbReference type="RefSeq" id="WP_175110374.1">
    <property type="nucleotide sequence ID" value="NZ_CADIKF010000009.1"/>
</dbReference>
<protein>
    <recommendedName>
        <fullName evidence="2">Transglycosylase SLT domain-containing protein</fullName>
    </recommendedName>
</protein>
<accession>A0A6J5DFG1</accession>
<feature type="domain" description="Transglycosylase SLT" evidence="2">
    <location>
        <begin position="759"/>
        <end position="863"/>
    </location>
</feature>
<feature type="compositionally biased region" description="Gly residues" evidence="1">
    <location>
        <begin position="146"/>
        <end position="170"/>
    </location>
</feature>
<dbReference type="InterPro" id="IPR008258">
    <property type="entry name" value="Transglycosylase_SLT_dom_1"/>
</dbReference>
<evidence type="ECO:0000313" key="4">
    <source>
        <dbReference type="Proteomes" id="UP000494329"/>
    </source>
</evidence>
<dbReference type="EMBL" id="CADIKF010000009">
    <property type="protein sequence ID" value="CAB3752999.1"/>
    <property type="molecule type" value="Genomic_DNA"/>
</dbReference>
<reference evidence="3 4" key="1">
    <citation type="submission" date="2020-04" db="EMBL/GenBank/DDBJ databases">
        <authorList>
            <person name="De Canck E."/>
        </authorList>
    </citation>
    <scope>NUCLEOTIDE SEQUENCE [LARGE SCALE GENOMIC DNA]</scope>
    <source>
        <strain evidence="3 4">LMG 29739</strain>
    </source>
</reference>
<feature type="region of interest" description="Disordered" evidence="1">
    <location>
        <begin position="122"/>
        <end position="170"/>
    </location>
</feature>
<proteinExistence type="predicted"/>
<dbReference type="SUPFAM" id="SSF53955">
    <property type="entry name" value="Lysozyme-like"/>
    <property type="match status" value="1"/>
</dbReference>
<dbReference type="AlphaFoldDB" id="A0A6J5DFG1"/>
<sequence>MPDVKIGVSAQLNAQDLDAQLDALKQKINGVGQAIAQANRVQFQPIAKATAQDLERVTKQFEALKRGAPNIRDAIAKSGQGDRQFFDLDWSKIIGNSIAREAARFGAFAKVTAGTGASFAQPAPATPYPSQSSAPGGNSGAPASRSGGGGRHGGSGGYRPGSPGGSWGGWRGFGRQTLGGVVRAGGGAAGAAVTDAMEAGGAAFAAGGLGPAGLIVGGVLAAKAAAAAAAAVRAKIGDAQQEDIGYDTLKRTLGDTNVSFEALKDGLRAAAGSIGVTFNESEKLGQSFAKLGNVSEKNYTELAQEVQFGGGLARSFGLEPSQMVGFMGSMRGLGITHNVQDSERLGMIIGSTIAKSGAFSQADRVLQAIGSYAEQQTRLGLTAANVSGYGGALAGLVSSGVPGLDVAGAASILDRANSAIANGGSAGAAGQNFLYAALGQRLDLDPIQTRLLQEQGAFGTGAKEFGAGSLFSKWAGDNGVTVPRMAAGSTSTNLSMIMSQLRRNYAGGGVMSELRVNAESNLLHLNNSQAMALDFMYGRGGPQNVDSTLQRLQRLGISLNSVNATGISRLAQIDASGDLTPAQKDAQFRAVASQAQEKTPGSDVRDSIVGVQNALQGYADKAVPLLSTSADALLALVGKQAGGMMTPAQLHDAVLAGQRKTINDKADDAISKARGQLTAASAVDDFGRPIDPKGQQAAYDNLQAVTKAANDERTAGLDAIAADDYASRARPGSVPTGIAGLQANKELRDFLGETDSMLHLTPGTSAAIGMQESGLTPWSVGTRNPNGTVDLGEFQINSANLEKLMPAFRKLYGRDPDWQDPLDSARLERMVLQQGGKGSEAHVLGAYNAGPKNADGAQGQAYADSVLNRYLPSIQASGLYDFKMPSDAATSPNPQPQQHVFTGEFTLNYPNGKPAAAPIAVSKQVGPPQPAGTN</sequence>
<evidence type="ECO:0000256" key="1">
    <source>
        <dbReference type="SAM" id="MobiDB-lite"/>
    </source>
</evidence>
<dbReference type="Proteomes" id="UP000494329">
    <property type="component" value="Unassembled WGS sequence"/>
</dbReference>
<keyword evidence="4" id="KW-1185">Reference proteome</keyword>
<feature type="compositionally biased region" description="Low complexity" evidence="1">
    <location>
        <begin position="129"/>
        <end position="145"/>
    </location>
</feature>
<evidence type="ECO:0000259" key="2">
    <source>
        <dbReference type="Pfam" id="PF01464"/>
    </source>
</evidence>
<dbReference type="Pfam" id="PF01464">
    <property type="entry name" value="SLT"/>
    <property type="match status" value="1"/>
</dbReference>
<organism evidence="3 4">
    <name type="scientific">Paraburkholderia solisilvae</name>
    <dbReference type="NCBI Taxonomy" id="624376"/>
    <lineage>
        <taxon>Bacteria</taxon>
        <taxon>Pseudomonadati</taxon>
        <taxon>Pseudomonadota</taxon>
        <taxon>Betaproteobacteria</taxon>
        <taxon>Burkholderiales</taxon>
        <taxon>Burkholderiaceae</taxon>
        <taxon>Paraburkholderia</taxon>
    </lineage>
</organism>
<gene>
    <name evidence="3" type="ORF">LMG29739_01639</name>
</gene>
<dbReference type="InterPro" id="IPR023346">
    <property type="entry name" value="Lysozyme-like_dom_sf"/>
</dbReference>
<name>A0A6J5DFG1_9BURK</name>